<feature type="domain" description="Chromosome segregation in meiosis protein 3" evidence="9">
    <location>
        <begin position="65"/>
        <end position="145"/>
    </location>
</feature>
<feature type="coiled-coil region" evidence="7">
    <location>
        <begin position="193"/>
        <end position="239"/>
    </location>
</feature>
<keyword evidence="4 6" id="KW-0539">Nucleus</keyword>
<dbReference type="GO" id="GO:0003677">
    <property type="term" value="F:DNA binding"/>
    <property type="evidence" value="ECO:0007669"/>
    <property type="project" value="TreeGrafter"/>
</dbReference>
<dbReference type="OMA" id="MNDQQDD"/>
<protein>
    <recommendedName>
        <fullName evidence="6">TIMELESS-interacting protein</fullName>
    </recommendedName>
</protein>
<dbReference type="PANTHER" id="PTHR13220">
    <property type="entry name" value="TIMELESS INTERACTING-RELATED"/>
    <property type="match status" value="1"/>
</dbReference>
<comment type="subcellular location">
    <subcellularLocation>
        <location evidence="1 6">Nucleus</location>
    </subcellularLocation>
</comment>
<dbReference type="InterPro" id="IPR012923">
    <property type="entry name" value="Csm3"/>
</dbReference>
<dbReference type="STRING" id="121845.A0A1S3CWJ3"/>
<dbReference type="Proteomes" id="UP000079169">
    <property type="component" value="Unplaced"/>
</dbReference>
<evidence type="ECO:0000256" key="2">
    <source>
        <dbReference type="ARBA" id="ARBA00006075"/>
    </source>
</evidence>
<feature type="compositionally biased region" description="Basic and acidic residues" evidence="8">
    <location>
        <begin position="21"/>
        <end position="31"/>
    </location>
</feature>
<dbReference type="AlphaFoldDB" id="A0A1S3CWJ3"/>
<feature type="compositionally biased region" description="Acidic residues" evidence="8">
    <location>
        <begin position="7"/>
        <end position="17"/>
    </location>
</feature>
<evidence type="ECO:0000256" key="6">
    <source>
        <dbReference type="RuleBase" id="RU366049"/>
    </source>
</evidence>
<dbReference type="GO" id="GO:0031297">
    <property type="term" value="P:replication fork processing"/>
    <property type="evidence" value="ECO:0007669"/>
    <property type="project" value="UniProtKB-UniRule"/>
</dbReference>
<evidence type="ECO:0000256" key="7">
    <source>
        <dbReference type="SAM" id="Coils"/>
    </source>
</evidence>
<comment type="function">
    <text evidence="6">Plays an important role in the control of DNA replication and the maintenance of replication fork stability.</text>
</comment>
<keyword evidence="7" id="KW-0175">Coiled coil</keyword>
<keyword evidence="3 6" id="KW-0227">DNA damage</keyword>
<evidence type="ECO:0000256" key="3">
    <source>
        <dbReference type="ARBA" id="ARBA00022763"/>
    </source>
</evidence>
<evidence type="ECO:0000259" key="9">
    <source>
        <dbReference type="Pfam" id="PF07962"/>
    </source>
</evidence>
<sequence length="264" mass="30435">MAMLDDIFLDELVDDPEPMLNEDHHPEARESQDEDEQPPPNPSEPSEDAVRVAPKKKVIRNPQPKLNAQRLTGPRGIQCIEQYFKDVKFKGKGHELADLNTIMSNLEHWANRLYPKSNFVDVLKRLEVLGHKRPVMTHIKKIRLGMIEELNQDSNLVLSDTETPAQPQQPTSDDIFNDLLASQPSQHITPVVKEITEAQRERMLRNRQIAEEKRLARLAMEAEQKKRELENAKTLENIEFQNALMESEGIDRQNILAQRDADME</sequence>
<evidence type="ECO:0000256" key="5">
    <source>
        <dbReference type="ARBA" id="ARBA00023306"/>
    </source>
</evidence>
<proteinExistence type="inferred from homology"/>
<dbReference type="InterPro" id="IPR040038">
    <property type="entry name" value="TIPIN/Csm3/Swi3"/>
</dbReference>
<dbReference type="GeneID" id="103506604"/>
<dbReference type="Pfam" id="PF07962">
    <property type="entry name" value="Swi3"/>
    <property type="match status" value="1"/>
</dbReference>
<accession>A0A1S3CWJ3</accession>
<name>A0A1S3CWJ3_DIACI</name>
<dbReference type="RefSeq" id="XP_008469221.1">
    <property type="nucleotide sequence ID" value="XM_008470999.3"/>
</dbReference>
<keyword evidence="10" id="KW-1185">Reference proteome</keyword>
<comment type="similarity">
    <text evidence="2 6">Belongs to the CSM3 family.</text>
</comment>
<feature type="region of interest" description="Disordered" evidence="8">
    <location>
        <begin position="1"/>
        <end position="70"/>
    </location>
</feature>
<dbReference type="GO" id="GO:0031298">
    <property type="term" value="C:replication fork protection complex"/>
    <property type="evidence" value="ECO:0007669"/>
    <property type="project" value="TreeGrafter"/>
</dbReference>
<reference evidence="11" key="1">
    <citation type="submission" date="2025-08" db="UniProtKB">
        <authorList>
            <consortium name="RefSeq"/>
        </authorList>
    </citation>
    <scope>IDENTIFICATION</scope>
</reference>
<evidence type="ECO:0000256" key="4">
    <source>
        <dbReference type="ARBA" id="ARBA00023242"/>
    </source>
</evidence>
<dbReference type="KEGG" id="dci:103506604"/>
<organism evidence="10 11">
    <name type="scientific">Diaphorina citri</name>
    <name type="common">Asian citrus psyllid</name>
    <dbReference type="NCBI Taxonomy" id="121845"/>
    <lineage>
        <taxon>Eukaryota</taxon>
        <taxon>Metazoa</taxon>
        <taxon>Ecdysozoa</taxon>
        <taxon>Arthropoda</taxon>
        <taxon>Hexapoda</taxon>
        <taxon>Insecta</taxon>
        <taxon>Pterygota</taxon>
        <taxon>Neoptera</taxon>
        <taxon>Paraneoptera</taxon>
        <taxon>Hemiptera</taxon>
        <taxon>Sternorrhyncha</taxon>
        <taxon>Psylloidea</taxon>
        <taxon>Psyllidae</taxon>
        <taxon>Diaphorininae</taxon>
        <taxon>Diaphorina</taxon>
    </lineage>
</organism>
<dbReference type="PaxDb" id="121845-A0A1S3CWJ3"/>
<keyword evidence="5 6" id="KW-0131">Cell cycle</keyword>
<dbReference type="PANTHER" id="PTHR13220:SF11">
    <property type="entry name" value="TIMELESS-INTERACTING PROTEIN"/>
    <property type="match status" value="1"/>
</dbReference>
<dbReference type="GO" id="GO:0006974">
    <property type="term" value="P:DNA damage response"/>
    <property type="evidence" value="ECO:0007669"/>
    <property type="project" value="UniProtKB-KW"/>
</dbReference>
<evidence type="ECO:0000313" key="10">
    <source>
        <dbReference type="Proteomes" id="UP000079169"/>
    </source>
</evidence>
<evidence type="ECO:0000313" key="11">
    <source>
        <dbReference type="RefSeq" id="XP_008469221.1"/>
    </source>
</evidence>
<gene>
    <name evidence="11" type="primary">LOC103506604</name>
</gene>
<dbReference type="GO" id="GO:0000076">
    <property type="term" value="P:DNA replication checkpoint signaling"/>
    <property type="evidence" value="ECO:0007669"/>
    <property type="project" value="UniProtKB-UniRule"/>
</dbReference>
<evidence type="ECO:0000256" key="1">
    <source>
        <dbReference type="ARBA" id="ARBA00004123"/>
    </source>
</evidence>
<dbReference type="GO" id="GO:0043111">
    <property type="term" value="P:replication fork arrest"/>
    <property type="evidence" value="ECO:0007669"/>
    <property type="project" value="TreeGrafter"/>
</dbReference>
<evidence type="ECO:0000256" key="8">
    <source>
        <dbReference type="SAM" id="MobiDB-lite"/>
    </source>
</evidence>